<comment type="catalytic activity">
    <reaction evidence="1">
        <text>Hydrolysis of alpha-(2-&gt;3)-, alpha-(2-&gt;6)-, alpha-(2-&gt;8)- glycosidic linkages of terminal sialic acid residues in oligosaccharides, glycoproteins, glycolipids, colominic acid and synthetic substrates.</text>
        <dbReference type="EC" id="3.2.1.18"/>
    </reaction>
</comment>
<dbReference type="InterPro" id="IPR036278">
    <property type="entry name" value="Sialidase_sf"/>
</dbReference>
<keyword evidence="7" id="KW-1185">Reference proteome</keyword>
<dbReference type="EMBL" id="JAGSPN010000003">
    <property type="protein sequence ID" value="MBR7781809.1"/>
    <property type="molecule type" value="Genomic_DNA"/>
</dbReference>
<dbReference type="CDD" id="cd15482">
    <property type="entry name" value="Sialidase_non-viral"/>
    <property type="match status" value="1"/>
</dbReference>
<dbReference type="EC" id="3.2.1.18" evidence="3"/>
<feature type="signal peptide" evidence="4">
    <location>
        <begin position="1"/>
        <end position="25"/>
    </location>
</feature>
<dbReference type="InterPro" id="IPR026856">
    <property type="entry name" value="Sialidase_fam"/>
</dbReference>
<name>A0A941I6G5_9BURK</name>
<keyword evidence="4" id="KW-0732">Signal</keyword>
<dbReference type="GO" id="GO:0006689">
    <property type="term" value="P:ganglioside catabolic process"/>
    <property type="evidence" value="ECO:0007669"/>
    <property type="project" value="TreeGrafter"/>
</dbReference>
<proteinExistence type="inferred from homology"/>
<feature type="chain" id="PRO_5037175335" description="exo-alpha-sialidase" evidence="4">
    <location>
        <begin position="26"/>
        <end position="382"/>
    </location>
</feature>
<dbReference type="GO" id="GO:0004308">
    <property type="term" value="F:exo-alpha-sialidase activity"/>
    <property type="evidence" value="ECO:0007669"/>
    <property type="project" value="UniProtKB-EC"/>
</dbReference>
<dbReference type="PROSITE" id="PS51257">
    <property type="entry name" value="PROKAR_LIPOPROTEIN"/>
    <property type="match status" value="1"/>
</dbReference>
<evidence type="ECO:0000313" key="6">
    <source>
        <dbReference type="EMBL" id="MBR7781809.1"/>
    </source>
</evidence>
<evidence type="ECO:0000256" key="3">
    <source>
        <dbReference type="ARBA" id="ARBA00012733"/>
    </source>
</evidence>
<comment type="similarity">
    <text evidence="2">Belongs to the glycosyl hydrolase 33 family.</text>
</comment>
<dbReference type="Proteomes" id="UP000680067">
    <property type="component" value="Unassembled WGS sequence"/>
</dbReference>
<evidence type="ECO:0000259" key="5">
    <source>
        <dbReference type="Pfam" id="PF13088"/>
    </source>
</evidence>
<organism evidence="6 7">
    <name type="scientific">Undibacterium luofuense</name>
    <dbReference type="NCBI Taxonomy" id="2828733"/>
    <lineage>
        <taxon>Bacteria</taxon>
        <taxon>Pseudomonadati</taxon>
        <taxon>Pseudomonadota</taxon>
        <taxon>Betaproteobacteria</taxon>
        <taxon>Burkholderiales</taxon>
        <taxon>Oxalobacteraceae</taxon>
        <taxon>Undibacterium</taxon>
    </lineage>
</organism>
<gene>
    <name evidence="6" type="ORF">KDM89_06630</name>
</gene>
<dbReference type="PANTHER" id="PTHR10628">
    <property type="entry name" value="SIALIDASE"/>
    <property type="match status" value="1"/>
</dbReference>
<reference evidence="6" key="1">
    <citation type="submission" date="2021-04" db="EMBL/GenBank/DDBJ databases">
        <title>novel species isolated from subtropical streams in China.</title>
        <authorList>
            <person name="Lu H."/>
        </authorList>
    </citation>
    <scope>NUCLEOTIDE SEQUENCE</scope>
    <source>
        <strain evidence="6">LFS511W</strain>
    </source>
</reference>
<dbReference type="RefSeq" id="WP_212687145.1">
    <property type="nucleotide sequence ID" value="NZ_JAGSPN010000003.1"/>
</dbReference>
<dbReference type="Pfam" id="PF13088">
    <property type="entry name" value="BNR_2"/>
    <property type="match status" value="1"/>
</dbReference>
<dbReference type="GO" id="GO:0016020">
    <property type="term" value="C:membrane"/>
    <property type="evidence" value="ECO:0007669"/>
    <property type="project" value="TreeGrafter"/>
</dbReference>
<dbReference type="InterPro" id="IPR011040">
    <property type="entry name" value="Sialidase"/>
</dbReference>
<evidence type="ECO:0000256" key="4">
    <source>
        <dbReference type="SAM" id="SignalP"/>
    </source>
</evidence>
<dbReference type="Gene3D" id="2.120.10.10">
    <property type="match status" value="1"/>
</dbReference>
<dbReference type="GO" id="GO:0005737">
    <property type="term" value="C:cytoplasm"/>
    <property type="evidence" value="ECO:0007669"/>
    <property type="project" value="TreeGrafter"/>
</dbReference>
<accession>A0A941I6G5</accession>
<sequence length="382" mass="40506">MKFQMTIPAITMLLATACTSLNALAGIPASTPFPASDASYGCYRIPATITLPNGEILAFSEGRPSGCADFGNIQIVMKRSTDGGTTWSAQTVVARNGTVQAGNAVPLLDMKDPRYPNGRLFLFYNTGNVSESTLRNGGKGSREQYVVTSVDNGLTWDTPRNITAQTAKMGQAPYNNPAGWRTLAMGPGHGLQHSSGRLIVPGNFTAGPPLAGYADGRAYVFYSDDHGDTFKIGNPASYPGANESTAAELSDTMVMLNSRDQSGVSKRRIVASSADGGQNFATAAPDQNLIDPVCEGSLLNIVWNGKKYLLHANPASTTSRSNLTIRASADDGKTWPYSILITSGASAYSDLTLVDANNVGIIYENGGNGIRFMRLPLNMIIK</sequence>
<comment type="caution">
    <text evidence="6">The sequence shown here is derived from an EMBL/GenBank/DDBJ whole genome shotgun (WGS) entry which is preliminary data.</text>
</comment>
<evidence type="ECO:0000256" key="1">
    <source>
        <dbReference type="ARBA" id="ARBA00000427"/>
    </source>
</evidence>
<protein>
    <recommendedName>
        <fullName evidence="3">exo-alpha-sialidase</fullName>
        <ecNumber evidence="3">3.2.1.18</ecNumber>
    </recommendedName>
</protein>
<dbReference type="SUPFAM" id="SSF50939">
    <property type="entry name" value="Sialidases"/>
    <property type="match status" value="1"/>
</dbReference>
<evidence type="ECO:0000256" key="2">
    <source>
        <dbReference type="ARBA" id="ARBA00009348"/>
    </source>
</evidence>
<feature type="domain" description="Sialidase" evidence="5">
    <location>
        <begin position="71"/>
        <end position="355"/>
    </location>
</feature>
<dbReference type="AlphaFoldDB" id="A0A941I6G5"/>
<dbReference type="GO" id="GO:0009313">
    <property type="term" value="P:oligosaccharide catabolic process"/>
    <property type="evidence" value="ECO:0007669"/>
    <property type="project" value="TreeGrafter"/>
</dbReference>
<dbReference type="PANTHER" id="PTHR10628:SF30">
    <property type="entry name" value="EXO-ALPHA-SIALIDASE"/>
    <property type="match status" value="1"/>
</dbReference>
<evidence type="ECO:0000313" key="7">
    <source>
        <dbReference type="Proteomes" id="UP000680067"/>
    </source>
</evidence>